<dbReference type="NCBIfam" id="TIGR02120">
    <property type="entry name" value="GspF"/>
    <property type="match status" value="1"/>
</dbReference>
<keyword evidence="9" id="KW-0106">Calcium</keyword>
<keyword evidence="12 15" id="KW-0472">Membrane</keyword>
<dbReference type="RefSeq" id="WP_267689044.1">
    <property type="nucleotide sequence ID" value="NZ_JAQNDN010000023.1"/>
</dbReference>
<feature type="transmembrane region" description="Helical" evidence="15">
    <location>
        <begin position="384"/>
        <end position="407"/>
    </location>
</feature>
<keyword evidence="8" id="KW-0479">Metal-binding</keyword>
<dbReference type="InterPro" id="IPR042094">
    <property type="entry name" value="T2SS_GspF_sf"/>
</dbReference>
<keyword evidence="6" id="KW-0997">Cell inner membrane</keyword>
<evidence type="ECO:0000256" key="14">
    <source>
        <dbReference type="RuleBase" id="RU003923"/>
    </source>
</evidence>
<dbReference type="PANTHER" id="PTHR30012:SF0">
    <property type="entry name" value="TYPE II SECRETION SYSTEM PROTEIN F-RELATED"/>
    <property type="match status" value="1"/>
</dbReference>
<dbReference type="Proteomes" id="UP001217838">
    <property type="component" value="Unassembled WGS sequence"/>
</dbReference>
<evidence type="ECO:0000313" key="17">
    <source>
        <dbReference type="EMBL" id="MDC0673965.1"/>
    </source>
</evidence>
<evidence type="ECO:0000256" key="6">
    <source>
        <dbReference type="ARBA" id="ARBA00022519"/>
    </source>
</evidence>
<dbReference type="InterPro" id="IPR003004">
    <property type="entry name" value="GspF/PilC"/>
</dbReference>
<evidence type="ECO:0000256" key="8">
    <source>
        <dbReference type="ARBA" id="ARBA00022723"/>
    </source>
</evidence>
<sequence>MPAYAYTGLRKDGKTVKGVESADTVAALKANLKRAGIFLTAVSETTAQVAANGGSGMGREVDLGALFDRVSQKTVSRTTRLLATLLCAGVTLPESLAAITEQSESRRLKGILSDIANKVNEGSSLADACARYPDVFQPLFINMVRAGEASGSLETVLLRIADFMDQQEELKGKVTSAMIYPAIMTVLSGGIIMMLMLNVVPQITEMFEGMNAQLPWNTAFLIWFSDFVAAWWYLLIAGFFGLGWLFRRWRKTDIGRATGDTILLKLPIIGDLARKLAIARFARTLATMLASGVQLLAALDIVRALLGNWVLEKVVATARDNIREGEGIAPALKRSGEFPALVTHMIAVGERSGQLEQMLTDVANAYDREVNTALTRMTALLEPLMIVVMGGSVGFIVFSIMQPIMMLNEMAAQ</sequence>
<feature type="domain" description="Type II secretion system protein GspF" evidence="16">
    <location>
        <begin position="281"/>
        <end position="403"/>
    </location>
</feature>
<keyword evidence="7 14" id="KW-0812">Transmembrane</keyword>
<dbReference type="EMBL" id="JAQNDN010000023">
    <property type="protein sequence ID" value="MDC0673965.1"/>
    <property type="molecule type" value="Genomic_DNA"/>
</dbReference>
<evidence type="ECO:0000256" key="1">
    <source>
        <dbReference type="ARBA" id="ARBA00002684"/>
    </source>
</evidence>
<keyword evidence="11 15" id="KW-1133">Transmembrane helix</keyword>
<dbReference type="InterPro" id="IPR018076">
    <property type="entry name" value="T2SS_GspF_dom"/>
</dbReference>
<feature type="transmembrane region" description="Helical" evidence="15">
    <location>
        <begin position="220"/>
        <end position="246"/>
    </location>
</feature>
<proteinExistence type="inferred from homology"/>
<feature type="domain" description="Type II secretion system protein GspF" evidence="16">
    <location>
        <begin position="79"/>
        <end position="201"/>
    </location>
</feature>
<evidence type="ECO:0000256" key="3">
    <source>
        <dbReference type="ARBA" id="ARBA00005745"/>
    </source>
</evidence>
<dbReference type="PANTHER" id="PTHR30012">
    <property type="entry name" value="GENERAL SECRETION PATHWAY PROTEIN"/>
    <property type="match status" value="1"/>
</dbReference>
<evidence type="ECO:0000256" key="13">
    <source>
        <dbReference type="ARBA" id="ARBA00030750"/>
    </source>
</evidence>
<comment type="function">
    <text evidence="1">Component of the type II secretion system inner membrane complex required for the energy-dependent secretion of extracellular factors such as proteases and toxins from the periplasm.</text>
</comment>
<dbReference type="Pfam" id="PF00482">
    <property type="entry name" value="T2SSF"/>
    <property type="match status" value="2"/>
</dbReference>
<dbReference type="PROSITE" id="PS00874">
    <property type="entry name" value="T2SP_F"/>
    <property type="match status" value="1"/>
</dbReference>
<evidence type="ECO:0000313" key="18">
    <source>
        <dbReference type="Proteomes" id="UP001217838"/>
    </source>
</evidence>
<evidence type="ECO:0000256" key="5">
    <source>
        <dbReference type="ARBA" id="ARBA00022475"/>
    </source>
</evidence>
<evidence type="ECO:0000259" key="16">
    <source>
        <dbReference type="Pfam" id="PF00482"/>
    </source>
</evidence>
<comment type="similarity">
    <text evidence="3 14">Belongs to the GSP F family.</text>
</comment>
<evidence type="ECO:0000256" key="2">
    <source>
        <dbReference type="ARBA" id="ARBA00004429"/>
    </source>
</evidence>
<evidence type="ECO:0000256" key="9">
    <source>
        <dbReference type="ARBA" id="ARBA00022837"/>
    </source>
</evidence>
<keyword evidence="5" id="KW-1003">Cell membrane</keyword>
<evidence type="ECO:0000256" key="11">
    <source>
        <dbReference type="ARBA" id="ARBA00022989"/>
    </source>
</evidence>
<comment type="subcellular location">
    <subcellularLocation>
        <location evidence="2">Cell inner membrane</location>
        <topology evidence="2">Multi-pass membrane protein</topology>
    </subcellularLocation>
    <subcellularLocation>
        <location evidence="14">Cell membrane</location>
        <topology evidence="14">Multi-pass membrane protein</topology>
    </subcellularLocation>
</comment>
<organism evidence="17 18">
    <name type="scientific">Nannocystis radixulma</name>
    <dbReference type="NCBI Taxonomy" id="2995305"/>
    <lineage>
        <taxon>Bacteria</taxon>
        <taxon>Pseudomonadati</taxon>
        <taxon>Myxococcota</taxon>
        <taxon>Polyangia</taxon>
        <taxon>Nannocystales</taxon>
        <taxon>Nannocystaceae</taxon>
        <taxon>Nannocystis</taxon>
    </lineage>
</organism>
<dbReference type="PRINTS" id="PR00812">
    <property type="entry name" value="BCTERIALGSPF"/>
</dbReference>
<dbReference type="Gene3D" id="1.20.81.30">
    <property type="entry name" value="Type II secretion system (T2SS), domain F"/>
    <property type="match status" value="2"/>
</dbReference>
<protein>
    <recommendedName>
        <fullName evidence="13">General secretion pathway protein F</fullName>
    </recommendedName>
</protein>
<comment type="caution">
    <text evidence="17">The sequence shown here is derived from an EMBL/GenBank/DDBJ whole genome shotgun (WGS) entry which is preliminary data.</text>
</comment>
<dbReference type="InterPro" id="IPR011850">
    <property type="entry name" value="T2SS_GspF"/>
</dbReference>
<evidence type="ECO:0000256" key="10">
    <source>
        <dbReference type="ARBA" id="ARBA00022927"/>
    </source>
</evidence>
<keyword evidence="10" id="KW-0653">Protein transport</keyword>
<evidence type="ECO:0000256" key="7">
    <source>
        <dbReference type="ARBA" id="ARBA00022692"/>
    </source>
</evidence>
<accession>A0ABT5BIH9</accession>
<reference evidence="17 18" key="1">
    <citation type="submission" date="2022-11" db="EMBL/GenBank/DDBJ databases">
        <title>Minimal conservation of predation-associated metabolite biosynthetic gene clusters underscores biosynthetic potential of Myxococcota including descriptions for ten novel species: Archangium lansinium sp. nov., Myxococcus landrumus sp. nov., Nannocystis bai.</title>
        <authorList>
            <person name="Ahearne A."/>
            <person name="Stevens C."/>
            <person name="Dowd S."/>
        </authorList>
    </citation>
    <scope>NUCLEOTIDE SEQUENCE [LARGE SCALE GENOMIC DNA]</scope>
    <source>
        <strain evidence="17 18">NCELM</strain>
    </source>
</reference>
<evidence type="ECO:0000256" key="12">
    <source>
        <dbReference type="ARBA" id="ARBA00023136"/>
    </source>
</evidence>
<name>A0ABT5BIH9_9BACT</name>
<feature type="transmembrane region" description="Helical" evidence="15">
    <location>
        <begin position="179"/>
        <end position="200"/>
    </location>
</feature>
<keyword evidence="18" id="KW-1185">Reference proteome</keyword>
<keyword evidence="4 14" id="KW-0813">Transport</keyword>
<evidence type="ECO:0000256" key="4">
    <source>
        <dbReference type="ARBA" id="ARBA00022448"/>
    </source>
</evidence>
<gene>
    <name evidence="17" type="primary">gspF</name>
    <name evidence="17" type="ORF">POL58_39835</name>
</gene>
<evidence type="ECO:0000256" key="15">
    <source>
        <dbReference type="SAM" id="Phobius"/>
    </source>
</evidence>
<dbReference type="InterPro" id="IPR001992">
    <property type="entry name" value="T2SS_GspF/T4SS_PilC_CS"/>
</dbReference>